<feature type="non-terminal residue" evidence="1">
    <location>
        <position position="1"/>
    </location>
</feature>
<dbReference type="Proteomes" id="UP000823775">
    <property type="component" value="Unassembled WGS sequence"/>
</dbReference>
<name>A0ABS8TMF9_DATST</name>
<comment type="caution">
    <text evidence="1">The sequence shown here is derived from an EMBL/GenBank/DDBJ whole genome shotgun (WGS) entry which is preliminary data.</text>
</comment>
<proteinExistence type="predicted"/>
<reference evidence="1 2" key="1">
    <citation type="journal article" date="2021" name="BMC Genomics">
        <title>Datura genome reveals duplications of psychoactive alkaloid biosynthetic genes and high mutation rate following tissue culture.</title>
        <authorList>
            <person name="Rajewski A."/>
            <person name="Carter-House D."/>
            <person name="Stajich J."/>
            <person name="Litt A."/>
        </authorList>
    </citation>
    <scope>NUCLEOTIDE SEQUENCE [LARGE SCALE GENOMIC DNA]</scope>
    <source>
        <strain evidence="1">AR-01</strain>
    </source>
</reference>
<organism evidence="1 2">
    <name type="scientific">Datura stramonium</name>
    <name type="common">Jimsonweed</name>
    <name type="synonym">Common thornapple</name>
    <dbReference type="NCBI Taxonomy" id="4076"/>
    <lineage>
        <taxon>Eukaryota</taxon>
        <taxon>Viridiplantae</taxon>
        <taxon>Streptophyta</taxon>
        <taxon>Embryophyta</taxon>
        <taxon>Tracheophyta</taxon>
        <taxon>Spermatophyta</taxon>
        <taxon>Magnoliopsida</taxon>
        <taxon>eudicotyledons</taxon>
        <taxon>Gunneridae</taxon>
        <taxon>Pentapetalae</taxon>
        <taxon>asterids</taxon>
        <taxon>lamiids</taxon>
        <taxon>Solanales</taxon>
        <taxon>Solanaceae</taxon>
        <taxon>Solanoideae</taxon>
        <taxon>Datureae</taxon>
        <taxon>Datura</taxon>
    </lineage>
</organism>
<dbReference type="EMBL" id="JACEIK010001713">
    <property type="protein sequence ID" value="MCD7471699.1"/>
    <property type="molecule type" value="Genomic_DNA"/>
</dbReference>
<evidence type="ECO:0000313" key="2">
    <source>
        <dbReference type="Proteomes" id="UP000823775"/>
    </source>
</evidence>
<gene>
    <name evidence="1" type="ORF">HAX54_012314</name>
</gene>
<sequence length="51" mass="5553">RLSGNKSRDDVLGDVMGHGLRSLFISMIPGLDGTSEVVRATSRERCLHESP</sequence>
<evidence type="ECO:0000313" key="1">
    <source>
        <dbReference type="EMBL" id="MCD7471699.1"/>
    </source>
</evidence>
<protein>
    <submittedName>
        <fullName evidence="1">Uncharacterized protein</fullName>
    </submittedName>
</protein>
<accession>A0ABS8TMF9</accession>
<feature type="non-terminal residue" evidence="1">
    <location>
        <position position="51"/>
    </location>
</feature>
<keyword evidence="2" id="KW-1185">Reference proteome</keyword>